<name>A0A1Y1Y322_9FUNG</name>
<evidence type="ECO:0008006" key="3">
    <source>
        <dbReference type="Google" id="ProtNLM"/>
    </source>
</evidence>
<dbReference type="AlphaFoldDB" id="A0A1Y1Y322"/>
<organism evidence="1 2">
    <name type="scientific">Basidiobolus meristosporus CBS 931.73</name>
    <dbReference type="NCBI Taxonomy" id="1314790"/>
    <lineage>
        <taxon>Eukaryota</taxon>
        <taxon>Fungi</taxon>
        <taxon>Fungi incertae sedis</taxon>
        <taxon>Zoopagomycota</taxon>
        <taxon>Entomophthoromycotina</taxon>
        <taxon>Basidiobolomycetes</taxon>
        <taxon>Basidiobolales</taxon>
        <taxon>Basidiobolaceae</taxon>
        <taxon>Basidiobolus</taxon>
    </lineage>
</organism>
<dbReference type="EMBL" id="MCFE01000291">
    <property type="protein sequence ID" value="ORX92116.1"/>
    <property type="molecule type" value="Genomic_DNA"/>
</dbReference>
<reference evidence="1 2" key="1">
    <citation type="submission" date="2016-07" db="EMBL/GenBank/DDBJ databases">
        <title>Pervasive Adenine N6-methylation of Active Genes in Fungi.</title>
        <authorList>
            <consortium name="DOE Joint Genome Institute"/>
            <person name="Mondo S.J."/>
            <person name="Dannebaum R.O."/>
            <person name="Kuo R.C."/>
            <person name="Labutti K."/>
            <person name="Haridas S."/>
            <person name="Kuo A."/>
            <person name="Salamov A."/>
            <person name="Ahrendt S.R."/>
            <person name="Lipzen A."/>
            <person name="Sullivan W."/>
            <person name="Andreopoulos W.B."/>
            <person name="Clum A."/>
            <person name="Lindquist E."/>
            <person name="Daum C."/>
            <person name="Ramamoorthy G.K."/>
            <person name="Gryganskyi A."/>
            <person name="Culley D."/>
            <person name="Magnuson J.K."/>
            <person name="James T.Y."/>
            <person name="O'Malley M.A."/>
            <person name="Stajich J.E."/>
            <person name="Spatafora J.W."/>
            <person name="Visel A."/>
            <person name="Grigoriev I.V."/>
        </authorList>
    </citation>
    <scope>NUCLEOTIDE SEQUENCE [LARGE SCALE GENOMIC DNA]</scope>
    <source>
        <strain evidence="1 2">CBS 931.73</strain>
    </source>
</reference>
<accession>A0A1Y1Y322</accession>
<protein>
    <recommendedName>
        <fullName evidence="3">LysM domain-containing protein</fullName>
    </recommendedName>
</protein>
<keyword evidence="2" id="KW-1185">Reference proteome</keyword>
<dbReference type="InParanoid" id="A0A1Y1Y322"/>
<dbReference type="Proteomes" id="UP000193498">
    <property type="component" value="Unassembled WGS sequence"/>
</dbReference>
<evidence type="ECO:0000313" key="2">
    <source>
        <dbReference type="Proteomes" id="UP000193498"/>
    </source>
</evidence>
<evidence type="ECO:0000313" key="1">
    <source>
        <dbReference type="EMBL" id="ORX92116.1"/>
    </source>
</evidence>
<proteinExistence type="predicted"/>
<sequence length="152" mass="16754">MSSNLVNRRQRIIPETTYSTANQWFARGQEEAEPTTTEITEEHNVTPRVAQRFSTAPQPTSIRFFDASSISTIKPTASNVKAIEEAPSPQVDLSEIPRAKAILLHKVQPADTFAGLSLKYGIEVSYEPPCSLLTYLSRTNPICKGWGASACK</sequence>
<comment type="caution">
    <text evidence="1">The sequence shown here is derived from an EMBL/GenBank/DDBJ whole genome shotgun (WGS) entry which is preliminary data.</text>
</comment>
<gene>
    <name evidence="1" type="ORF">K493DRAFT_45896</name>
</gene>